<dbReference type="SUPFAM" id="SSF55729">
    <property type="entry name" value="Acyl-CoA N-acyltransferases (Nat)"/>
    <property type="match status" value="1"/>
</dbReference>
<dbReference type="GO" id="GO:0016747">
    <property type="term" value="F:acyltransferase activity, transferring groups other than amino-acyl groups"/>
    <property type="evidence" value="ECO:0007669"/>
    <property type="project" value="InterPro"/>
</dbReference>
<evidence type="ECO:0000313" key="3">
    <source>
        <dbReference type="Proteomes" id="UP001209318"/>
    </source>
</evidence>
<protein>
    <submittedName>
        <fullName evidence="2">GNAT family N-acetyltransferase</fullName>
    </submittedName>
</protein>
<sequence>MQLCFYKENYHDAITNYLITEEQLRYTGAPKDAVALAQEEPERYPILAMENNQLVTFFVLHPNEGVKPYTENEKAILVRAFSTDYRHQGKGYAKLALQLLPNFVRENFPEINEIVLAVNLQNVAAQELYKKSGFVDEGRRTMGRKGVLIVMSYYL</sequence>
<dbReference type="AlphaFoldDB" id="A0AAE3ITM6"/>
<keyword evidence="3" id="KW-1185">Reference proteome</keyword>
<dbReference type="RefSeq" id="WP_263072460.1">
    <property type="nucleotide sequence ID" value="NZ_JAOUSF010000002.1"/>
</dbReference>
<dbReference type="EMBL" id="JAOUSF010000002">
    <property type="protein sequence ID" value="MCU9613251.1"/>
    <property type="molecule type" value="Genomic_DNA"/>
</dbReference>
<feature type="domain" description="N-acetyltransferase" evidence="1">
    <location>
        <begin position="3"/>
        <end position="155"/>
    </location>
</feature>
<dbReference type="InterPro" id="IPR016181">
    <property type="entry name" value="Acyl_CoA_acyltransferase"/>
</dbReference>
<name>A0AAE3ITM6_9BACI</name>
<organism evidence="2 3">
    <name type="scientific">Perspicuibacillus lycopersici</name>
    <dbReference type="NCBI Taxonomy" id="1325689"/>
    <lineage>
        <taxon>Bacteria</taxon>
        <taxon>Bacillati</taxon>
        <taxon>Bacillota</taxon>
        <taxon>Bacilli</taxon>
        <taxon>Bacillales</taxon>
        <taxon>Bacillaceae</taxon>
        <taxon>Perspicuibacillus</taxon>
    </lineage>
</organism>
<dbReference type="Gene3D" id="3.40.630.30">
    <property type="match status" value="1"/>
</dbReference>
<dbReference type="PROSITE" id="PS51186">
    <property type="entry name" value="GNAT"/>
    <property type="match status" value="1"/>
</dbReference>
<evidence type="ECO:0000259" key="1">
    <source>
        <dbReference type="PROSITE" id="PS51186"/>
    </source>
</evidence>
<gene>
    <name evidence="2" type="ORF">OEV98_06755</name>
</gene>
<dbReference type="Proteomes" id="UP001209318">
    <property type="component" value="Unassembled WGS sequence"/>
</dbReference>
<dbReference type="InterPro" id="IPR000182">
    <property type="entry name" value="GNAT_dom"/>
</dbReference>
<reference evidence="2" key="1">
    <citation type="submission" date="2022-10" db="EMBL/GenBank/DDBJ databases">
        <title>Description of Fervidibacillus gen. nov. in the family Fervidibacillaceae fam. nov. with two species, Fervidibacillus albus sp. nov., and Fervidibacillus halotolerans sp. nov., isolated from tidal flat sediments.</title>
        <authorList>
            <person name="Kwon K.K."/>
            <person name="Yang S.-H."/>
        </authorList>
    </citation>
    <scope>NUCLEOTIDE SEQUENCE</scope>
    <source>
        <strain evidence="2">JCM 19140</strain>
    </source>
</reference>
<dbReference type="Pfam" id="PF00583">
    <property type="entry name" value="Acetyltransf_1"/>
    <property type="match status" value="1"/>
</dbReference>
<proteinExistence type="predicted"/>
<evidence type="ECO:0000313" key="2">
    <source>
        <dbReference type="EMBL" id="MCU9613251.1"/>
    </source>
</evidence>
<accession>A0AAE3ITM6</accession>
<comment type="caution">
    <text evidence="2">The sequence shown here is derived from an EMBL/GenBank/DDBJ whole genome shotgun (WGS) entry which is preliminary data.</text>
</comment>